<accession>A0ABU7EXD1</accession>
<comment type="caution">
    <text evidence="1">The sequence shown here is derived from an EMBL/GenBank/DDBJ whole genome shotgun (WGS) entry which is preliminary data.</text>
</comment>
<protein>
    <submittedName>
        <fullName evidence="1">Uncharacterized protein</fullName>
    </submittedName>
</protein>
<dbReference type="Proteomes" id="UP001352852">
    <property type="component" value="Unassembled WGS sequence"/>
</dbReference>
<name>A0ABU7EXD1_9TELE</name>
<proteinExistence type="predicted"/>
<evidence type="ECO:0000313" key="2">
    <source>
        <dbReference type="Proteomes" id="UP001352852"/>
    </source>
</evidence>
<reference evidence="1 2" key="1">
    <citation type="submission" date="2021-06" db="EMBL/GenBank/DDBJ databases">
        <authorList>
            <person name="Palmer J.M."/>
        </authorList>
    </citation>
    <scope>NUCLEOTIDE SEQUENCE [LARGE SCALE GENOMIC DNA]</scope>
    <source>
        <strain evidence="1 2">CL_MEX2019</strain>
        <tissue evidence="1">Muscle</tissue>
    </source>
</reference>
<evidence type="ECO:0000313" key="1">
    <source>
        <dbReference type="EMBL" id="MED6291329.1"/>
    </source>
</evidence>
<organism evidence="1 2">
    <name type="scientific">Characodon lateralis</name>
    <dbReference type="NCBI Taxonomy" id="208331"/>
    <lineage>
        <taxon>Eukaryota</taxon>
        <taxon>Metazoa</taxon>
        <taxon>Chordata</taxon>
        <taxon>Craniata</taxon>
        <taxon>Vertebrata</taxon>
        <taxon>Euteleostomi</taxon>
        <taxon>Actinopterygii</taxon>
        <taxon>Neopterygii</taxon>
        <taxon>Teleostei</taxon>
        <taxon>Neoteleostei</taxon>
        <taxon>Acanthomorphata</taxon>
        <taxon>Ovalentaria</taxon>
        <taxon>Atherinomorphae</taxon>
        <taxon>Cyprinodontiformes</taxon>
        <taxon>Goodeidae</taxon>
        <taxon>Characodon</taxon>
    </lineage>
</organism>
<gene>
    <name evidence="1" type="ORF">CHARACLAT_022480</name>
</gene>
<dbReference type="EMBL" id="JAHUTJ010067868">
    <property type="protein sequence ID" value="MED6291329.1"/>
    <property type="molecule type" value="Genomic_DNA"/>
</dbReference>
<keyword evidence="2" id="KW-1185">Reference proteome</keyword>
<sequence length="86" mass="9557">MIDDRMTFSNPVEELCLFASKETLARCASPVPMITGVEEAGCSKSGAFIWTVTSQEVRSYPVSWLFRNFCCRCSCMNASTDDNQGQ</sequence>